<evidence type="ECO:0000313" key="1">
    <source>
        <dbReference type="EMBL" id="GIY94363.1"/>
    </source>
</evidence>
<protein>
    <submittedName>
        <fullName evidence="1">Uncharacterized protein</fullName>
    </submittedName>
</protein>
<comment type="caution">
    <text evidence="1">The sequence shown here is derived from an EMBL/GenBank/DDBJ whole genome shotgun (WGS) entry which is preliminary data.</text>
</comment>
<gene>
    <name evidence="1" type="ORF">CEXT_349661</name>
</gene>
<dbReference type="Proteomes" id="UP001054945">
    <property type="component" value="Unassembled WGS sequence"/>
</dbReference>
<dbReference type="AlphaFoldDB" id="A0AAV4XI98"/>
<organism evidence="1 2">
    <name type="scientific">Caerostris extrusa</name>
    <name type="common">Bark spider</name>
    <name type="synonym">Caerostris bankana</name>
    <dbReference type="NCBI Taxonomy" id="172846"/>
    <lineage>
        <taxon>Eukaryota</taxon>
        <taxon>Metazoa</taxon>
        <taxon>Ecdysozoa</taxon>
        <taxon>Arthropoda</taxon>
        <taxon>Chelicerata</taxon>
        <taxon>Arachnida</taxon>
        <taxon>Araneae</taxon>
        <taxon>Araneomorphae</taxon>
        <taxon>Entelegynae</taxon>
        <taxon>Araneoidea</taxon>
        <taxon>Araneidae</taxon>
        <taxon>Caerostris</taxon>
    </lineage>
</organism>
<keyword evidence="2" id="KW-1185">Reference proteome</keyword>
<sequence>MVKSSFQFPCYNLPLSLSIYPRELMFAYPIFHFFTHSYLVIDRCVHEYTYSQVFSHFPFPWQQNPWDQVRITLDHDAQYPVAPKKLQREAMGCSSRKAQTVPKG</sequence>
<evidence type="ECO:0000313" key="2">
    <source>
        <dbReference type="Proteomes" id="UP001054945"/>
    </source>
</evidence>
<name>A0AAV4XI98_CAEEX</name>
<proteinExistence type="predicted"/>
<accession>A0AAV4XI98</accession>
<reference evidence="1 2" key="1">
    <citation type="submission" date="2021-06" db="EMBL/GenBank/DDBJ databases">
        <title>Caerostris extrusa draft genome.</title>
        <authorList>
            <person name="Kono N."/>
            <person name="Arakawa K."/>
        </authorList>
    </citation>
    <scope>NUCLEOTIDE SEQUENCE [LARGE SCALE GENOMIC DNA]</scope>
</reference>
<dbReference type="EMBL" id="BPLR01017777">
    <property type="protein sequence ID" value="GIY94363.1"/>
    <property type="molecule type" value="Genomic_DNA"/>
</dbReference>